<feature type="coiled-coil region" evidence="5">
    <location>
        <begin position="230"/>
        <end position="271"/>
    </location>
</feature>
<name>A0A9D9NJB8_9BACT</name>
<reference evidence="8" key="1">
    <citation type="submission" date="2020-10" db="EMBL/GenBank/DDBJ databases">
        <authorList>
            <person name="Gilroy R."/>
        </authorList>
    </citation>
    <scope>NUCLEOTIDE SEQUENCE</scope>
    <source>
        <strain evidence="8">6919</strain>
    </source>
</reference>
<dbReference type="EMBL" id="JADIMC010000010">
    <property type="protein sequence ID" value="MBO8475487.1"/>
    <property type="molecule type" value="Genomic_DNA"/>
</dbReference>
<reference evidence="8" key="2">
    <citation type="journal article" date="2021" name="PeerJ">
        <title>Extensive microbial diversity within the chicken gut microbiome revealed by metagenomics and culture.</title>
        <authorList>
            <person name="Gilroy R."/>
            <person name="Ravi A."/>
            <person name="Getino M."/>
            <person name="Pursley I."/>
            <person name="Horton D.L."/>
            <person name="Alikhan N.F."/>
            <person name="Baker D."/>
            <person name="Gharbi K."/>
            <person name="Hall N."/>
            <person name="Watson M."/>
            <person name="Adriaenssens E.M."/>
            <person name="Foster-Nyarko E."/>
            <person name="Jarju S."/>
            <person name="Secka A."/>
            <person name="Antonio M."/>
            <person name="Oren A."/>
            <person name="Chaudhuri R.R."/>
            <person name="La Ragione R."/>
            <person name="Hildebrand F."/>
            <person name="Pallen M.J."/>
        </authorList>
    </citation>
    <scope>NUCLEOTIDE SEQUENCE</scope>
    <source>
        <strain evidence="8">6919</strain>
    </source>
</reference>
<dbReference type="Gene3D" id="3.30.1330.60">
    <property type="entry name" value="OmpA-like domain"/>
    <property type="match status" value="1"/>
</dbReference>
<evidence type="ECO:0000256" key="3">
    <source>
        <dbReference type="ARBA" id="ARBA00023237"/>
    </source>
</evidence>
<organism evidence="8 9">
    <name type="scientific">Candidatus Limisoma faecipullorum</name>
    <dbReference type="NCBI Taxonomy" id="2840854"/>
    <lineage>
        <taxon>Bacteria</taxon>
        <taxon>Pseudomonadati</taxon>
        <taxon>Bacteroidota</taxon>
        <taxon>Bacteroidia</taxon>
        <taxon>Bacteroidales</taxon>
        <taxon>Candidatus Limisoma</taxon>
    </lineage>
</organism>
<evidence type="ECO:0000259" key="7">
    <source>
        <dbReference type="PROSITE" id="PS51123"/>
    </source>
</evidence>
<evidence type="ECO:0000256" key="5">
    <source>
        <dbReference type="SAM" id="Coils"/>
    </source>
</evidence>
<accession>A0A9D9NJB8</accession>
<dbReference type="SUPFAM" id="SSF103088">
    <property type="entry name" value="OmpA-like"/>
    <property type="match status" value="1"/>
</dbReference>
<protein>
    <submittedName>
        <fullName evidence="8">OmpA family protein</fullName>
    </submittedName>
</protein>
<gene>
    <name evidence="8" type="ORF">IAB88_00660</name>
</gene>
<feature type="chain" id="PRO_5038473201" evidence="6">
    <location>
        <begin position="20"/>
        <end position="394"/>
    </location>
</feature>
<dbReference type="GO" id="GO:0009279">
    <property type="term" value="C:cell outer membrane"/>
    <property type="evidence" value="ECO:0007669"/>
    <property type="project" value="UniProtKB-SubCell"/>
</dbReference>
<comment type="subcellular location">
    <subcellularLocation>
        <location evidence="1">Cell outer membrane</location>
    </subcellularLocation>
</comment>
<dbReference type="InterPro" id="IPR050330">
    <property type="entry name" value="Bact_OuterMem_StrucFunc"/>
</dbReference>
<evidence type="ECO:0000256" key="2">
    <source>
        <dbReference type="ARBA" id="ARBA00023136"/>
    </source>
</evidence>
<dbReference type="AlphaFoldDB" id="A0A9D9NJB8"/>
<dbReference type="PRINTS" id="PR01021">
    <property type="entry name" value="OMPADOMAIN"/>
</dbReference>
<dbReference type="InterPro" id="IPR006665">
    <property type="entry name" value="OmpA-like"/>
</dbReference>
<evidence type="ECO:0000256" key="1">
    <source>
        <dbReference type="ARBA" id="ARBA00004442"/>
    </source>
</evidence>
<keyword evidence="5" id="KW-0175">Coiled coil</keyword>
<dbReference type="Pfam" id="PF00691">
    <property type="entry name" value="OmpA"/>
    <property type="match status" value="1"/>
</dbReference>
<keyword evidence="6" id="KW-0732">Signal</keyword>
<dbReference type="InterPro" id="IPR036737">
    <property type="entry name" value="OmpA-like_sf"/>
</dbReference>
<evidence type="ECO:0000256" key="4">
    <source>
        <dbReference type="PROSITE-ProRule" id="PRU00473"/>
    </source>
</evidence>
<feature type="domain" description="OmpA-like" evidence="7">
    <location>
        <begin position="282"/>
        <end position="394"/>
    </location>
</feature>
<dbReference type="PANTHER" id="PTHR30329:SF21">
    <property type="entry name" value="LIPOPROTEIN YIAD-RELATED"/>
    <property type="match status" value="1"/>
</dbReference>
<feature type="signal peptide" evidence="6">
    <location>
        <begin position="1"/>
        <end position="19"/>
    </location>
</feature>
<evidence type="ECO:0000313" key="9">
    <source>
        <dbReference type="Proteomes" id="UP000823598"/>
    </source>
</evidence>
<evidence type="ECO:0000313" key="8">
    <source>
        <dbReference type="EMBL" id="MBO8475487.1"/>
    </source>
</evidence>
<proteinExistence type="predicted"/>
<dbReference type="PROSITE" id="PS51123">
    <property type="entry name" value="OMPA_2"/>
    <property type="match status" value="1"/>
</dbReference>
<dbReference type="Proteomes" id="UP000823598">
    <property type="component" value="Unassembled WGS sequence"/>
</dbReference>
<evidence type="ECO:0000256" key="6">
    <source>
        <dbReference type="SAM" id="SignalP"/>
    </source>
</evidence>
<dbReference type="InterPro" id="IPR006664">
    <property type="entry name" value="OMP_bac"/>
</dbReference>
<sequence length="394" mass="43422">MKRIIFAALALCCLFTAGAQRRQALQGTGFLDNWSVGFNAGVTQPLAHPYSIGENIRPIMGVEIFKQFTPVLKLGVAADFGINTTGVYGNRGVRTAFDHSNVSLLGGLNLMNAFGGYKGEPRLFEIEAIGGIGWGHTYGTYAVDGSDYNFMTTKFGLNLNFNVGALKAWTIALKPAIVYDIEGRGAARNNVIFSSNRANVELTAGVAYHFRTSNGEHYFTYADLYDQMEVDALNSRINSLRSQLSGKDDELAAANARVDALENELEEWRNRQPVEVVKTVTETKTSSSLESIVTFRQGRTSIDASQYPNVERVATYLNNHRNAVVVIKGYASPEGSAELNERIANQRAQAVKDMLIKKYRIDARRITAEGQGIGDMFSEPDWNRVSVCTLIDEE</sequence>
<keyword evidence="3" id="KW-0998">Cell outer membrane</keyword>
<keyword evidence="2 4" id="KW-0472">Membrane</keyword>
<dbReference type="PANTHER" id="PTHR30329">
    <property type="entry name" value="STATOR ELEMENT OF FLAGELLAR MOTOR COMPLEX"/>
    <property type="match status" value="1"/>
</dbReference>
<comment type="caution">
    <text evidence="8">The sequence shown here is derived from an EMBL/GenBank/DDBJ whole genome shotgun (WGS) entry which is preliminary data.</text>
</comment>
<dbReference type="CDD" id="cd07185">
    <property type="entry name" value="OmpA_C-like"/>
    <property type="match status" value="1"/>
</dbReference>